<dbReference type="AlphaFoldDB" id="A0A3T1DCE0"/>
<gene>
    <name evidence="1" type="ORF">KCTCHS21_50040</name>
</gene>
<organism evidence="1 2">
    <name type="scientific">Cohnella abietis</name>
    <dbReference type="NCBI Taxonomy" id="2507935"/>
    <lineage>
        <taxon>Bacteria</taxon>
        <taxon>Bacillati</taxon>
        <taxon>Bacillota</taxon>
        <taxon>Bacilli</taxon>
        <taxon>Bacillales</taxon>
        <taxon>Paenibacillaceae</taxon>
        <taxon>Cohnella</taxon>
    </lineage>
</organism>
<proteinExistence type="predicted"/>
<sequence>MAKPSEIEEVLKSLSKEELIRIIVQVAGGDDAFKNGLIVKYAKGDHSKQIQSCKRAIDSIVKKYVGREHFIPYRETYSFAMDMLALLENTNGEQDESLALEIAVLVLEEGIAAFQYADDSNGDIGMLVEEVLECIREIASSLDQQELSVRMSFFERLLSVSESGIFQGWEDFQISIFHICAGFADVEKLREQLEGTISNQIVSNANDSYQKYSNEALHKILFQLIQQYGSKEEANKFVSEHLHFTYFRELAINISMESLDYRRAIELAEEGEKQDQQLPGLIIKWQAARLEVYEKLSLKKEQELLARELLLKGDYRYYHYMELIYEGDKDELYRDIIAELKESNNWKTREVYLRLISDKKDIGEMMTYVGANPSEIEKYAARLFADYSEEVERIYSNYISDVAGSASSRKEYQNVCAMLKRYKYIVGKGSQIVIILQLKAEYNKRPAFLDELAKLM</sequence>
<name>A0A3T1DCE0_9BACL</name>
<evidence type="ECO:0000313" key="1">
    <source>
        <dbReference type="EMBL" id="BBI35605.1"/>
    </source>
</evidence>
<dbReference type="RefSeq" id="WP_130614420.1">
    <property type="nucleotide sequence ID" value="NZ_AP019400.1"/>
</dbReference>
<evidence type="ECO:0000313" key="2">
    <source>
        <dbReference type="Proteomes" id="UP000289856"/>
    </source>
</evidence>
<reference evidence="1 2" key="1">
    <citation type="submission" date="2019-01" db="EMBL/GenBank/DDBJ databases">
        <title>Complete genome sequence of Cohnella hallensis HS21 isolated from Korean fir (Abies koreana) rhizospheric soil.</title>
        <authorList>
            <person name="Jiang L."/>
            <person name="Kang S.W."/>
            <person name="Kim S."/>
            <person name="Jung J."/>
            <person name="Kim C.Y."/>
            <person name="Kim D.H."/>
            <person name="Kim S.W."/>
            <person name="Lee J."/>
        </authorList>
    </citation>
    <scope>NUCLEOTIDE SEQUENCE [LARGE SCALE GENOMIC DNA]</scope>
    <source>
        <strain evidence="1 2">HS21</strain>
    </source>
</reference>
<accession>A0A3T1DCE0</accession>
<dbReference type="OrthoDB" id="26424at2"/>
<keyword evidence="2" id="KW-1185">Reference proteome</keyword>
<dbReference type="EMBL" id="AP019400">
    <property type="protein sequence ID" value="BBI35605.1"/>
    <property type="molecule type" value="Genomic_DNA"/>
</dbReference>
<dbReference type="Proteomes" id="UP000289856">
    <property type="component" value="Chromosome"/>
</dbReference>
<protein>
    <submittedName>
        <fullName evidence="1">Uncharacterized protein</fullName>
    </submittedName>
</protein>
<dbReference type="KEGG" id="cohn:KCTCHS21_50040"/>